<keyword evidence="3 6" id="KW-0285">Flavoprotein</keyword>
<evidence type="ECO:0000313" key="9">
    <source>
        <dbReference type="Proteomes" id="UP000002366"/>
    </source>
</evidence>
<reference evidence="8 9" key="1">
    <citation type="journal article" date="2010" name="Stand. Genomic Sci.">
        <title>Complete genome sequence of Aminobacterium colombiense type strain (ALA-1).</title>
        <authorList>
            <person name="Chertkov O."/>
            <person name="Sikorski J."/>
            <person name="Brambilla E."/>
            <person name="Lapidus A."/>
            <person name="Copeland A."/>
            <person name="Glavina Del Rio T."/>
            <person name="Nolan M."/>
            <person name="Lucas S."/>
            <person name="Tice H."/>
            <person name="Cheng J.F."/>
            <person name="Han C."/>
            <person name="Detter J.C."/>
            <person name="Bruce D."/>
            <person name="Tapia R."/>
            <person name="Goodwin L."/>
            <person name="Pitluck S."/>
            <person name="Liolios K."/>
            <person name="Ivanova N."/>
            <person name="Mavromatis K."/>
            <person name="Ovchinnikova G."/>
            <person name="Pati A."/>
            <person name="Chen A."/>
            <person name="Palaniappan K."/>
            <person name="Land M."/>
            <person name="Hauser L."/>
            <person name="Chang Y.J."/>
            <person name="Jeffries C.D."/>
            <person name="Spring S."/>
            <person name="Rohde M."/>
            <person name="Goker M."/>
            <person name="Bristow J."/>
            <person name="Eisen J.A."/>
            <person name="Markowitz V."/>
            <person name="Hugenholtz P."/>
            <person name="Kyrpides N.C."/>
            <person name="Klenk H.P."/>
        </authorList>
    </citation>
    <scope>NUCLEOTIDE SEQUENCE [LARGE SCALE GENOMIC DNA]</scope>
    <source>
        <strain evidence="9">DSM 12261 / ALA-1</strain>
    </source>
</reference>
<comment type="function">
    <text evidence="6">Part of a membrane-bound complex that couples electron transfer with translocation of ions across the membrane.</text>
</comment>
<name>D5ECH3_AMICL</name>
<dbReference type="eggNOG" id="COG4659">
    <property type="taxonomic scope" value="Bacteria"/>
</dbReference>
<evidence type="ECO:0000259" key="7">
    <source>
        <dbReference type="SMART" id="SM00900"/>
    </source>
</evidence>
<dbReference type="KEGG" id="aco:Amico_0107"/>
<dbReference type="PANTHER" id="PTHR36118">
    <property type="entry name" value="ION-TRANSLOCATING OXIDOREDUCTASE COMPLEX SUBUNIT G"/>
    <property type="match status" value="1"/>
</dbReference>
<dbReference type="NCBIfam" id="TIGR01947">
    <property type="entry name" value="rnfG"/>
    <property type="match status" value="1"/>
</dbReference>
<keyword evidence="5 6" id="KW-0249">Electron transport</keyword>
<keyword evidence="9" id="KW-1185">Reference proteome</keyword>
<evidence type="ECO:0000256" key="2">
    <source>
        <dbReference type="ARBA" id="ARBA00022553"/>
    </source>
</evidence>
<keyword evidence="6" id="KW-0997">Cell inner membrane</keyword>
<keyword evidence="1 6" id="KW-0813">Transport</keyword>
<comment type="subunit">
    <text evidence="6">The complex is composed of six subunits: RnfA, RnfB, RnfC, RnfD, RnfE and RnfG.</text>
</comment>
<keyword evidence="2 6" id="KW-0597">Phosphoprotein</keyword>
<evidence type="ECO:0000256" key="4">
    <source>
        <dbReference type="ARBA" id="ARBA00022643"/>
    </source>
</evidence>
<evidence type="ECO:0000256" key="6">
    <source>
        <dbReference type="HAMAP-Rule" id="MF_00479"/>
    </source>
</evidence>
<comment type="subcellular location">
    <subcellularLocation>
        <location evidence="6">Cell inner membrane</location>
        <topology evidence="6">Single-pass membrane protein</topology>
    </subcellularLocation>
</comment>
<dbReference type="EMBL" id="CP001997">
    <property type="protein sequence ID" value="ADE56255.1"/>
    <property type="molecule type" value="Genomic_DNA"/>
</dbReference>
<dbReference type="HAMAP" id="MF_00479">
    <property type="entry name" value="RsxG_RnfG"/>
    <property type="match status" value="1"/>
</dbReference>
<dbReference type="Pfam" id="PF04205">
    <property type="entry name" value="FMN_bind"/>
    <property type="match status" value="1"/>
</dbReference>
<dbReference type="AlphaFoldDB" id="D5ECH3"/>
<keyword evidence="4 6" id="KW-0288">FMN</keyword>
<dbReference type="STRING" id="572547.Amico_0107"/>
<dbReference type="PANTHER" id="PTHR36118:SF1">
    <property type="entry name" value="ION-TRANSLOCATING OXIDOREDUCTASE COMPLEX SUBUNIT G"/>
    <property type="match status" value="1"/>
</dbReference>
<gene>
    <name evidence="6" type="primary">rnfG</name>
    <name evidence="8" type="ordered locus">Amico_0107</name>
</gene>
<organism evidence="8 9">
    <name type="scientific">Aminobacterium colombiense (strain DSM 12261 / ALA-1)</name>
    <dbReference type="NCBI Taxonomy" id="572547"/>
    <lineage>
        <taxon>Bacteria</taxon>
        <taxon>Thermotogati</taxon>
        <taxon>Synergistota</taxon>
        <taxon>Synergistia</taxon>
        <taxon>Synergistales</taxon>
        <taxon>Aminobacteriaceae</taxon>
        <taxon>Aminobacterium</taxon>
    </lineage>
</organism>
<keyword evidence="6" id="KW-1133">Transmembrane helix</keyword>
<accession>D5ECH3</accession>
<dbReference type="SMART" id="SM00900">
    <property type="entry name" value="FMN_bind"/>
    <property type="match status" value="1"/>
</dbReference>
<protein>
    <recommendedName>
        <fullName evidence="6">Ion-translocating oxidoreductase complex subunit G</fullName>
        <ecNumber evidence="6">7.-.-.-</ecNumber>
    </recommendedName>
    <alternativeName>
        <fullName evidence="6">Rnf electron transport complex subunit G</fullName>
    </alternativeName>
</protein>
<dbReference type="GO" id="GO:0022900">
    <property type="term" value="P:electron transport chain"/>
    <property type="evidence" value="ECO:0007669"/>
    <property type="project" value="UniProtKB-UniRule"/>
</dbReference>
<dbReference type="GO" id="GO:0009055">
    <property type="term" value="F:electron transfer activity"/>
    <property type="evidence" value="ECO:0007669"/>
    <property type="project" value="InterPro"/>
</dbReference>
<evidence type="ECO:0000256" key="3">
    <source>
        <dbReference type="ARBA" id="ARBA00022630"/>
    </source>
</evidence>
<keyword evidence="6" id="KW-1003">Cell membrane</keyword>
<feature type="domain" description="FMN-binding" evidence="7">
    <location>
        <begin position="91"/>
        <end position="180"/>
    </location>
</feature>
<keyword evidence="6" id="KW-1278">Translocase</keyword>
<evidence type="ECO:0000256" key="1">
    <source>
        <dbReference type="ARBA" id="ARBA00022448"/>
    </source>
</evidence>
<dbReference type="Proteomes" id="UP000002366">
    <property type="component" value="Chromosome"/>
</dbReference>
<dbReference type="GO" id="GO:0005886">
    <property type="term" value="C:plasma membrane"/>
    <property type="evidence" value="ECO:0007669"/>
    <property type="project" value="UniProtKB-SubCell"/>
</dbReference>
<dbReference type="InterPro" id="IPR007329">
    <property type="entry name" value="FMN-bd"/>
</dbReference>
<keyword evidence="6" id="KW-0812">Transmembrane</keyword>
<dbReference type="GO" id="GO:0010181">
    <property type="term" value="F:FMN binding"/>
    <property type="evidence" value="ECO:0007669"/>
    <property type="project" value="InterPro"/>
</dbReference>
<evidence type="ECO:0000313" key="8">
    <source>
        <dbReference type="EMBL" id="ADE56255.1"/>
    </source>
</evidence>
<dbReference type="EC" id="7.-.-.-" evidence="6"/>
<keyword evidence="6" id="KW-0472">Membrane</keyword>
<sequence>MKNICKLGVILFIITASAGFLLGGIHGVTEEPIARLLEKEKLDAMRSTLPTAEEFKRISPIISAQSIIHEVNAGYSNGKIVGYNIKISPKGYGGVIDMMVGVSIDGTLRGIQILSHAETPGLGAEAGKPAFSNQFVDRQGEGIALVKGKPSKDNEIQALTGATITSKAVTDGVNEALAFFRSSLKGEGA</sequence>
<feature type="modified residue" description="FMN phosphoryl threonine" evidence="6">
    <location>
        <position position="163"/>
    </location>
</feature>
<dbReference type="InterPro" id="IPR010209">
    <property type="entry name" value="Ion_transpt_RnfG/RsxG"/>
</dbReference>
<comment type="cofactor">
    <cofactor evidence="6">
        <name>FMN</name>
        <dbReference type="ChEBI" id="CHEBI:58210"/>
    </cofactor>
</comment>
<proteinExistence type="inferred from homology"/>
<dbReference type="PIRSF" id="PIRSF006091">
    <property type="entry name" value="E_trnsport_RnfG"/>
    <property type="match status" value="1"/>
</dbReference>
<evidence type="ECO:0000256" key="5">
    <source>
        <dbReference type="ARBA" id="ARBA00022982"/>
    </source>
</evidence>
<dbReference type="HOGENOM" id="CLU_077882_2_1_0"/>
<comment type="similarity">
    <text evidence="6">Belongs to the RnfG family.</text>
</comment>
<dbReference type="RefSeq" id="WP_013047521.1">
    <property type="nucleotide sequence ID" value="NC_014011.1"/>
</dbReference>